<proteinExistence type="predicted"/>
<evidence type="ECO:0000256" key="2">
    <source>
        <dbReference type="SAM" id="MobiDB-lite"/>
    </source>
</evidence>
<dbReference type="SUPFAM" id="SSF48452">
    <property type="entry name" value="TPR-like"/>
    <property type="match status" value="2"/>
</dbReference>
<accession>A0A6L2Q7W4</accession>
<dbReference type="InterPro" id="IPR019734">
    <property type="entry name" value="TPR_rpt"/>
</dbReference>
<dbReference type="Gene3D" id="1.25.40.10">
    <property type="entry name" value="Tetratricopeptide repeat domain"/>
    <property type="match status" value="2"/>
</dbReference>
<feature type="domain" description="E3 ubiquitin-protein ligase TTC3 winged helix turn helix" evidence="4">
    <location>
        <begin position="629"/>
        <end position="711"/>
    </location>
</feature>
<dbReference type="InterPro" id="IPR043866">
    <property type="entry name" value="TTC3/DZIP3_dom"/>
</dbReference>
<sequence length="965" mass="109686">MEHRPKTRNSEELVQDFRNKGNSCFKNKNFQEAIKYYEKGLELDPSNPHLNNNIAQAYLEVREFVNAERHAVKAINAQDSVKGYYRAAKACQEQGNRSKAIEYLKDGIEKCSNSNTEDLRNLLQIWCEDRFSRMYSNSRVPPLTSDSEPDEYVHNEKLRSQSVSRVSASTTVMASNKTSSTVTQRSVSVSRTSNNDADINAGKNLKKKNKKRDQTEKNPFIATLTSVKKDMGIHDITPEEFWSRLRNELQSLMKEGSELMGRGLSRRAVEKYKIALDMILDHSVESFGMKEIDLVVLKYALCVGWIDLANYGEIVKAVEHLKDIEDTRASKFPAVFYGLGSAYYKLNRYKVATEHLEKGLLFLKREVKFEVHSWPGTNDIIPETTRNGLQEVLKELLKTCRAYHEPDAICRYSKCLKISSHIIPSEHIFYSDPDFCGFVVIYCEEKCRIEYHLGCWKDCKEAVMSDEFGKLSEKDFIGRWCPTTDCITQTNGRSVITKIEIVGDDTTVKTSIEAPKSDTTIKESKKTKKKKGDKNAEAAVQDKPKSKLHPKPKKSIPETIQTAPQEMQATSSSEELASRLDKLKVLRDINFGYTNDNHWNPKENYYGREDVRRLDNFLSPEVTEEIEEIRGRKEFIFSYFYEFIRNEGPQKMKDLEQKWQNEHKDFEGVSDFINPHTNICTFLRQSYRFASVDDYMCLAEQLAETYKTAKTELVQSLSFTLTGVANYTRLLPDMSEHPVLNSHHMDPELNWHVIDNLNTHNYVSKPSIETTLRSFVGKPPGSTNGCDVFIPHAEVADVVEDPDIHTAEDMILAAKRLPNACIENIIEGDASGVIYGSSDDSEDLDNRSDEVHDGDDDEDEDEDDEYDDGGQQQKNQMTHTENTVKTNEEGNVNEKEERVNETLEEDLGKGLNPDASEFKPVVVTEHELLKSHSEGNVEAKTAAGIVPAPVDNSHLIGTASSCNAL</sequence>
<dbReference type="GO" id="GO:0016567">
    <property type="term" value="P:protein ubiquitination"/>
    <property type="evidence" value="ECO:0007669"/>
    <property type="project" value="UniProtKB-UniPathway"/>
</dbReference>
<dbReference type="SMART" id="SM00028">
    <property type="entry name" value="TPR"/>
    <property type="match status" value="3"/>
</dbReference>
<feature type="domain" description="E3 ubiquitin-protein ligase TTC3/DZIP3" evidence="3">
    <location>
        <begin position="381"/>
        <end position="509"/>
    </location>
</feature>
<feature type="region of interest" description="Disordered" evidence="2">
    <location>
        <begin position="518"/>
        <end position="574"/>
    </location>
</feature>
<dbReference type="PROSITE" id="PS50005">
    <property type="entry name" value="TPR"/>
    <property type="match status" value="2"/>
</dbReference>
<dbReference type="InParanoid" id="A0A6L2Q7W4"/>
<reference evidence="6" key="1">
    <citation type="submission" date="2020-01" db="EMBL/GenBank/DDBJ databases">
        <title>Draft genome sequence of the Termite Coptotermes fromosanus.</title>
        <authorList>
            <person name="Itakura S."/>
            <person name="Yosikawa Y."/>
            <person name="Umezawa K."/>
        </authorList>
    </citation>
    <scope>NUCLEOTIDE SEQUENCE [LARGE SCALE GENOMIC DNA]</scope>
</reference>
<organism evidence="5 6">
    <name type="scientific">Coptotermes formosanus</name>
    <name type="common">Formosan subterranean termite</name>
    <dbReference type="NCBI Taxonomy" id="36987"/>
    <lineage>
        <taxon>Eukaryota</taxon>
        <taxon>Metazoa</taxon>
        <taxon>Ecdysozoa</taxon>
        <taxon>Arthropoda</taxon>
        <taxon>Hexapoda</taxon>
        <taxon>Insecta</taxon>
        <taxon>Pterygota</taxon>
        <taxon>Neoptera</taxon>
        <taxon>Polyneoptera</taxon>
        <taxon>Dictyoptera</taxon>
        <taxon>Blattodea</taxon>
        <taxon>Blattoidea</taxon>
        <taxon>Termitoidae</taxon>
        <taxon>Rhinotermitidae</taxon>
        <taxon>Coptotermes</taxon>
    </lineage>
</organism>
<dbReference type="InterPro" id="IPR056871">
    <property type="entry name" value="WH_TTC3"/>
</dbReference>
<dbReference type="OrthoDB" id="8062037at2759"/>
<comment type="caution">
    <text evidence="5">The sequence shown here is derived from an EMBL/GenBank/DDBJ whole genome shotgun (WGS) entry which is preliminary data.</text>
</comment>
<feature type="compositionally biased region" description="Polar residues" evidence="2">
    <location>
        <begin position="558"/>
        <end position="574"/>
    </location>
</feature>
<dbReference type="Pfam" id="PF24812">
    <property type="entry name" value="WHD_TTC3"/>
    <property type="match status" value="1"/>
</dbReference>
<evidence type="ECO:0000256" key="1">
    <source>
        <dbReference type="PROSITE-ProRule" id="PRU00339"/>
    </source>
</evidence>
<feature type="compositionally biased region" description="Polar residues" evidence="2">
    <location>
        <begin position="160"/>
        <end position="177"/>
    </location>
</feature>
<feature type="compositionally biased region" description="Basic and acidic residues" evidence="2">
    <location>
        <begin position="886"/>
        <end position="901"/>
    </location>
</feature>
<dbReference type="Pfam" id="PF00515">
    <property type="entry name" value="TPR_1"/>
    <property type="match status" value="1"/>
</dbReference>
<gene>
    <name evidence="5" type="ORF">Cfor_06496</name>
</gene>
<dbReference type="EMBL" id="BLKM01002183">
    <property type="protein sequence ID" value="GFG40484.1"/>
    <property type="molecule type" value="Genomic_DNA"/>
</dbReference>
<feature type="repeat" description="TPR" evidence="1">
    <location>
        <begin position="14"/>
        <end position="47"/>
    </location>
</feature>
<dbReference type="PANTHER" id="PTHR17550:SF4">
    <property type="entry name" value="E3 UBIQUITIN-PROTEIN LIGASE TTC3"/>
    <property type="match status" value="1"/>
</dbReference>
<evidence type="ECO:0000313" key="5">
    <source>
        <dbReference type="EMBL" id="GFG40484.1"/>
    </source>
</evidence>
<dbReference type="AlphaFoldDB" id="A0A6L2Q7W4"/>
<dbReference type="Proteomes" id="UP000502823">
    <property type="component" value="Unassembled WGS sequence"/>
</dbReference>
<evidence type="ECO:0000313" key="6">
    <source>
        <dbReference type="Proteomes" id="UP000502823"/>
    </source>
</evidence>
<dbReference type="UniPathway" id="UPA00143"/>
<dbReference type="Pfam" id="PF19179">
    <property type="entry name" value="TTC3_DZIP3_dom"/>
    <property type="match status" value="1"/>
</dbReference>
<feature type="non-terminal residue" evidence="5">
    <location>
        <position position="965"/>
    </location>
</feature>
<feature type="compositionally biased region" description="Acidic residues" evidence="2">
    <location>
        <begin position="852"/>
        <end position="868"/>
    </location>
</feature>
<keyword evidence="1" id="KW-0802">TPR repeat</keyword>
<protein>
    <submittedName>
        <fullName evidence="5">Uncharacterized protein</fullName>
    </submittedName>
</protein>
<keyword evidence="6" id="KW-1185">Reference proteome</keyword>
<feature type="repeat" description="TPR" evidence="1">
    <location>
        <begin position="333"/>
        <end position="366"/>
    </location>
</feature>
<feature type="compositionally biased region" description="Polar residues" evidence="2">
    <location>
        <begin position="871"/>
        <end position="885"/>
    </location>
</feature>
<feature type="region of interest" description="Disordered" evidence="2">
    <location>
        <begin position="833"/>
        <end position="914"/>
    </location>
</feature>
<feature type="region of interest" description="Disordered" evidence="2">
    <location>
        <begin position="156"/>
        <end position="217"/>
    </location>
</feature>
<dbReference type="InterPro" id="IPR011990">
    <property type="entry name" value="TPR-like_helical_dom_sf"/>
</dbReference>
<name>A0A6L2Q7W4_COPFO</name>
<feature type="compositionally biased region" description="Basic and acidic residues" evidence="2">
    <location>
        <begin position="533"/>
        <end position="545"/>
    </location>
</feature>
<feature type="compositionally biased region" description="Low complexity" evidence="2">
    <location>
        <begin position="178"/>
        <end position="193"/>
    </location>
</feature>
<evidence type="ECO:0000259" key="3">
    <source>
        <dbReference type="Pfam" id="PF19179"/>
    </source>
</evidence>
<evidence type="ECO:0000259" key="4">
    <source>
        <dbReference type="Pfam" id="PF24812"/>
    </source>
</evidence>
<dbReference type="PANTHER" id="PTHR17550">
    <property type="entry name" value="E3 UBIQUITIN-PROTEIN LIGASE TTC3"/>
    <property type="match status" value="1"/>
</dbReference>